<evidence type="ECO:0000256" key="2">
    <source>
        <dbReference type="ARBA" id="ARBA00022840"/>
    </source>
</evidence>
<name>A0A212IZ38_9BACT</name>
<dbReference type="InterPro" id="IPR025943">
    <property type="entry name" value="Sigma_54_int_dom_ATP-bd_2"/>
</dbReference>
<evidence type="ECO:0000256" key="5">
    <source>
        <dbReference type="ARBA" id="ARBA00023163"/>
    </source>
</evidence>
<evidence type="ECO:0000259" key="7">
    <source>
        <dbReference type="PROSITE" id="PS50112"/>
    </source>
</evidence>
<dbReference type="InterPro" id="IPR000700">
    <property type="entry name" value="PAS-assoc_C"/>
</dbReference>
<dbReference type="SMART" id="SM00382">
    <property type="entry name" value="AAA"/>
    <property type="match status" value="1"/>
</dbReference>
<keyword evidence="2" id="KW-0067">ATP-binding</keyword>
<keyword evidence="1" id="KW-0547">Nucleotide-binding</keyword>
<reference evidence="9" key="1">
    <citation type="submission" date="2016-04" db="EMBL/GenBank/DDBJ databases">
        <authorList>
            <person name="Evans L.H."/>
            <person name="Alamgir A."/>
            <person name="Owens N."/>
            <person name="Weber N.D."/>
            <person name="Virtaneva K."/>
            <person name="Barbian K."/>
            <person name="Babar A."/>
            <person name="Rosenke K."/>
        </authorList>
    </citation>
    <scope>NUCLEOTIDE SEQUENCE</scope>
    <source>
        <strain evidence="9">92-2</strain>
    </source>
</reference>
<evidence type="ECO:0000256" key="4">
    <source>
        <dbReference type="ARBA" id="ARBA00023125"/>
    </source>
</evidence>
<dbReference type="PROSITE" id="PS00675">
    <property type="entry name" value="SIGMA54_INTERACT_1"/>
    <property type="match status" value="1"/>
</dbReference>
<dbReference type="InterPro" id="IPR025944">
    <property type="entry name" value="Sigma_54_int_dom_CS"/>
</dbReference>
<dbReference type="SUPFAM" id="SSF46689">
    <property type="entry name" value="Homeodomain-like"/>
    <property type="match status" value="1"/>
</dbReference>
<dbReference type="GO" id="GO:0006355">
    <property type="term" value="P:regulation of DNA-templated transcription"/>
    <property type="evidence" value="ECO:0007669"/>
    <property type="project" value="InterPro"/>
</dbReference>
<keyword evidence="5" id="KW-0804">Transcription</keyword>
<evidence type="ECO:0000259" key="6">
    <source>
        <dbReference type="PROSITE" id="PS50045"/>
    </source>
</evidence>
<dbReference type="InterPro" id="IPR000014">
    <property type="entry name" value="PAS"/>
</dbReference>
<feature type="domain" description="Sigma-54 factor interaction" evidence="6">
    <location>
        <begin position="149"/>
        <end position="378"/>
    </location>
</feature>
<organism evidence="9">
    <name type="scientific">uncultured Desulfovibrio sp</name>
    <dbReference type="NCBI Taxonomy" id="167968"/>
    <lineage>
        <taxon>Bacteria</taxon>
        <taxon>Pseudomonadati</taxon>
        <taxon>Thermodesulfobacteriota</taxon>
        <taxon>Desulfovibrionia</taxon>
        <taxon>Desulfovibrionales</taxon>
        <taxon>Desulfovibrionaceae</taxon>
        <taxon>Desulfovibrio</taxon>
        <taxon>environmental samples</taxon>
    </lineage>
</organism>
<dbReference type="PROSITE" id="PS00688">
    <property type="entry name" value="SIGMA54_INTERACT_3"/>
    <property type="match status" value="1"/>
</dbReference>
<dbReference type="FunFam" id="3.40.50.300:FF:000006">
    <property type="entry name" value="DNA-binding transcriptional regulator NtrC"/>
    <property type="match status" value="1"/>
</dbReference>
<evidence type="ECO:0000256" key="3">
    <source>
        <dbReference type="ARBA" id="ARBA00023015"/>
    </source>
</evidence>
<proteinExistence type="predicted"/>
<gene>
    <name evidence="9" type="ORF">KM92DES2_10274</name>
</gene>
<dbReference type="Pfam" id="PF25601">
    <property type="entry name" value="AAA_lid_14"/>
    <property type="match status" value="1"/>
</dbReference>
<dbReference type="CDD" id="cd00130">
    <property type="entry name" value="PAS"/>
    <property type="match status" value="1"/>
</dbReference>
<dbReference type="InterPro" id="IPR003593">
    <property type="entry name" value="AAA+_ATPase"/>
</dbReference>
<dbReference type="SUPFAM" id="SSF52540">
    <property type="entry name" value="P-loop containing nucleoside triphosphate hydrolases"/>
    <property type="match status" value="1"/>
</dbReference>
<evidence type="ECO:0000256" key="1">
    <source>
        <dbReference type="ARBA" id="ARBA00022741"/>
    </source>
</evidence>
<feature type="domain" description="PAS" evidence="7">
    <location>
        <begin position="7"/>
        <end position="51"/>
    </location>
</feature>
<dbReference type="InterPro" id="IPR027417">
    <property type="entry name" value="P-loop_NTPase"/>
</dbReference>
<dbReference type="InterPro" id="IPR025662">
    <property type="entry name" value="Sigma_54_int_dom_ATP-bd_1"/>
</dbReference>
<sequence length="465" mass="51738">MYNPHMLADYVEQLCDTFRDAICVTDRDGIVTLVNKRHAELTGISREKMMGSRIQDMVQNGIFDVVLNPRIVETGQKVSSVQNLYNGRTLLLDGHPVKDASGKVAYVVTVIRDITALTELREEITAQRELLETFQNLSSEGVTGNQYPRVVQSPVMQRLYAEASAIAETDATVLLLGETGVGKDVVARHIHRNSLRADAPFIKVDCGSIPENLIETELFGYVPGSFSGASKHGKAGLVEAASTGTLFLDEIGELPMTMQSRLLRVLQDWEVLRVGATVPKKVDVRVVAATNKELEREVAKGTFRSDLYYRLKVAVLNIPPLRSRRVDILPLAQSFFTFYGKKYRKSVNLSDEAKQVLQNHTWPGNVRELENLVQGLVVTCKHGLVGVRDLAGIRPLPPCESGEGRYALPSIEGRSLKSIMKEVETAVIEKGMQRYGSISELSRQFQMDRSTIFRKVKEIEAIKHG</sequence>
<dbReference type="PROSITE" id="PS50112">
    <property type="entry name" value="PAS"/>
    <property type="match status" value="1"/>
</dbReference>
<dbReference type="PANTHER" id="PTHR32071:SF81">
    <property type="entry name" value="PROPIONATE CATABOLISM OPERON REGULATORY PROTEIN"/>
    <property type="match status" value="1"/>
</dbReference>
<dbReference type="NCBIfam" id="TIGR00229">
    <property type="entry name" value="sensory_box"/>
    <property type="match status" value="1"/>
</dbReference>
<dbReference type="Pfam" id="PF08448">
    <property type="entry name" value="PAS_4"/>
    <property type="match status" value="1"/>
</dbReference>
<evidence type="ECO:0000259" key="8">
    <source>
        <dbReference type="PROSITE" id="PS50113"/>
    </source>
</evidence>
<dbReference type="Gene3D" id="1.10.10.60">
    <property type="entry name" value="Homeodomain-like"/>
    <property type="match status" value="1"/>
</dbReference>
<dbReference type="SUPFAM" id="SSF55785">
    <property type="entry name" value="PYP-like sensor domain (PAS domain)"/>
    <property type="match status" value="1"/>
</dbReference>
<dbReference type="GO" id="GO:0003677">
    <property type="term" value="F:DNA binding"/>
    <property type="evidence" value="ECO:0007669"/>
    <property type="project" value="UniProtKB-KW"/>
</dbReference>
<dbReference type="InterPro" id="IPR002078">
    <property type="entry name" value="Sigma_54_int"/>
</dbReference>
<dbReference type="GO" id="GO:0005524">
    <property type="term" value="F:ATP binding"/>
    <property type="evidence" value="ECO:0007669"/>
    <property type="project" value="UniProtKB-KW"/>
</dbReference>
<dbReference type="CDD" id="cd00009">
    <property type="entry name" value="AAA"/>
    <property type="match status" value="1"/>
</dbReference>
<dbReference type="InterPro" id="IPR013656">
    <property type="entry name" value="PAS_4"/>
</dbReference>
<accession>A0A212IZ38</accession>
<dbReference type="AlphaFoldDB" id="A0A212IZ38"/>
<dbReference type="InterPro" id="IPR035965">
    <property type="entry name" value="PAS-like_dom_sf"/>
</dbReference>
<evidence type="ECO:0000313" key="9">
    <source>
        <dbReference type="EMBL" id="SBV92476.1"/>
    </source>
</evidence>
<dbReference type="RefSeq" id="WP_225529786.1">
    <property type="nucleotide sequence ID" value="NZ_CABUEN010000009.1"/>
</dbReference>
<dbReference type="PROSITE" id="PS50045">
    <property type="entry name" value="SIGMA54_INTERACT_4"/>
    <property type="match status" value="1"/>
</dbReference>
<keyword evidence="3" id="KW-0805">Transcription regulation</keyword>
<dbReference type="EMBL" id="FLUP01000001">
    <property type="protein sequence ID" value="SBV92476.1"/>
    <property type="molecule type" value="Genomic_DNA"/>
</dbReference>
<dbReference type="PANTHER" id="PTHR32071">
    <property type="entry name" value="TRANSCRIPTIONAL REGULATORY PROTEIN"/>
    <property type="match status" value="1"/>
</dbReference>
<dbReference type="InterPro" id="IPR009057">
    <property type="entry name" value="Homeodomain-like_sf"/>
</dbReference>
<protein>
    <submittedName>
        <fullName evidence="9">Sensory box protein</fullName>
    </submittedName>
</protein>
<keyword evidence="4" id="KW-0238">DNA-binding</keyword>
<feature type="domain" description="PAC" evidence="8">
    <location>
        <begin position="74"/>
        <end position="126"/>
    </location>
</feature>
<dbReference type="Gene3D" id="3.30.450.20">
    <property type="entry name" value="PAS domain"/>
    <property type="match status" value="1"/>
</dbReference>
<dbReference type="InterPro" id="IPR058031">
    <property type="entry name" value="AAA_lid_NorR"/>
</dbReference>
<dbReference type="Gene3D" id="3.40.50.300">
    <property type="entry name" value="P-loop containing nucleotide triphosphate hydrolases"/>
    <property type="match status" value="1"/>
</dbReference>
<dbReference type="PROSITE" id="PS50113">
    <property type="entry name" value="PAC"/>
    <property type="match status" value="1"/>
</dbReference>
<dbReference type="Pfam" id="PF00158">
    <property type="entry name" value="Sigma54_activat"/>
    <property type="match status" value="1"/>
</dbReference>
<dbReference type="PROSITE" id="PS00676">
    <property type="entry name" value="SIGMA54_INTERACT_2"/>
    <property type="match status" value="1"/>
</dbReference>
<dbReference type="Gene3D" id="1.10.8.60">
    <property type="match status" value="1"/>
</dbReference>